<gene>
    <name evidence="1" type="ORF">NQ176_g1988</name>
</gene>
<evidence type="ECO:0000313" key="1">
    <source>
        <dbReference type="EMBL" id="KAJ2981498.1"/>
    </source>
</evidence>
<comment type="caution">
    <text evidence="1">The sequence shown here is derived from an EMBL/GenBank/DDBJ whole genome shotgun (WGS) entry which is preliminary data.</text>
</comment>
<reference evidence="1" key="1">
    <citation type="submission" date="2022-08" db="EMBL/GenBank/DDBJ databases">
        <title>Genome Sequence of Lecanicillium fungicola.</title>
        <authorList>
            <person name="Buettner E."/>
        </authorList>
    </citation>
    <scope>NUCLEOTIDE SEQUENCE</scope>
    <source>
        <strain evidence="1">Babe33</strain>
    </source>
</reference>
<organism evidence="1 2">
    <name type="scientific">Zarea fungicola</name>
    <dbReference type="NCBI Taxonomy" id="93591"/>
    <lineage>
        <taxon>Eukaryota</taxon>
        <taxon>Fungi</taxon>
        <taxon>Dikarya</taxon>
        <taxon>Ascomycota</taxon>
        <taxon>Pezizomycotina</taxon>
        <taxon>Sordariomycetes</taxon>
        <taxon>Hypocreomycetidae</taxon>
        <taxon>Hypocreales</taxon>
        <taxon>Cordycipitaceae</taxon>
        <taxon>Zarea</taxon>
    </lineage>
</organism>
<dbReference type="EMBL" id="JANJQO010000127">
    <property type="protein sequence ID" value="KAJ2981498.1"/>
    <property type="molecule type" value="Genomic_DNA"/>
</dbReference>
<evidence type="ECO:0000313" key="2">
    <source>
        <dbReference type="Proteomes" id="UP001143910"/>
    </source>
</evidence>
<keyword evidence="2" id="KW-1185">Reference proteome</keyword>
<proteinExistence type="predicted"/>
<accession>A0ACC1NT30</accession>
<sequence length="1057" mass="111483">MRSRTPNEASLKTHLVQTVGSASRRIATPLAHQGSHGNCYEAGTACCSNSAIQCAIGDLCLACPGDQSCTTGASTCVAEGGASSTTTSKSVLQPTTTKASTPNASTTQSSTSKTSTTTSSVIPSPTIVQQDGNFKYLGCFIDSTSSRALIVSNSSDAGPTGMTVEKCINSAKQQNLRFAGVEFGSQCFGGNTLHTNSKASDSDCATICAGAPSEYCGAGNRIQIYQDTTWSDPTLDELTQVLLQYNSSLFELSALNSQYQDLIQRWADQQNGKNKRRWLLSRPRSQVITVTELRNGLTEIEQRYPAVRSILEQAAQNGGVLYLRAASRDVERPAQANNPFVDPPTLEESQNAFSIPLKPIQNIQAAIEDDLRSIASTDSQTPLLNTARDLQVTGAATSAIGTISGKTLGAIAAGVGVFALLAGIFLHLHPTGNSNDGGHSQGSPTTTPSDAQPTTTSSTTTSSATASATPYFVVAAKGVSEGDFEAYTDKLSDKTEAPVINSPFAIARVVNLNDTEVQQVKSNKLVASVTKNRLEKSIFFDREKVKKAASNILEKRTMPARGTALAGSTVLATNLNSRDGLFGLDLGHLQSLSAKWFNEEETSYNDYVFEREPGKGIWIYVIDGGIKLDHDEFSLIQKDPEILVANVNPEPRHGTAVAGMAVGKNLGVASSANLVSVAEAGEEEDGIMDSLTQTYNDIISKGRQGKAVVNISWGIPREDREAPDYWMATAMQKFIDIGVVPVCAAGNDGDEGGLIDDVIPAFYGTTMDGVIVVGAVDDLGQRWDGTQKCHFTNTDSTCLTAYAMGVDVMLADGNGGYRTSSGTSYATPIIAGMAAYLMAHPSPAIQSRVFGGGLGGIAKAIEDIVNDWSWSRKPNGGVDWPNVAWNGVVVDPCHLGDAPSGSFPAMPDALGTSPTLQISENPIAASSSCSSNNAAKKVSRFNSRSVVTGQGHDGLICHQPIGQTGLSGYDIASGLAAELLHDVCREASKQVFIQISLDNTTMVALVSQTHPETVDAASCHSSIQAIIDGCIMKQDYFGGKYTQGSAAYSISNAAYIG</sequence>
<dbReference type="Proteomes" id="UP001143910">
    <property type="component" value="Unassembled WGS sequence"/>
</dbReference>
<protein>
    <submittedName>
        <fullName evidence="1">Uncharacterized protein</fullName>
    </submittedName>
</protein>
<name>A0ACC1NT30_9HYPO</name>